<gene>
    <name evidence="1" type="ORF">SCALOS_LOCUS3061</name>
</gene>
<keyword evidence="2" id="KW-1185">Reference proteome</keyword>
<sequence length="86" mass="10039">MVDIPAIEQMLNLESEDDAKVFKEQFLNVIDNQNLAEIVDAPAIEQMFGSWDELDRFISFYAKLQNFVSVIRGSKYKDRKEHKATR</sequence>
<organism evidence="1 2">
    <name type="scientific">Scutellospora calospora</name>
    <dbReference type="NCBI Taxonomy" id="85575"/>
    <lineage>
        <taxon>Eukaryota</taxon>
        <taxon>Fungi</taxon>
        <taxon>Fungi incertae sedis</taxon>
        <taxon>Mucoromycota</taxon>
        <taxon>Glomeromycotina</taxon>
        <taxon>Glomeromycetes</taxon>
        <taxon>Diversisporales</taxon>
        <taxon>Gigasporaceae</taxon>
        <taxon>Scutellospora</taxon>
    </lineage>
</organism>
<proteinExistence type="predicted"/>
<protein>
    <submittedName>
        <fullName evidence="1">6839_t:CDS:1</fullName>
    </submittedName>
</protein>
<reference evidence="1" key="1">
    <citation type="submission" date="2021-06" db="EMBL/GenBank/DDBJ databases">
        <authorList>
            <person name="Kallberg Y."/>
            <person name="Tangrot J."/>
            <person name="Rosling A."/>
        </authorList>
    </citation>
    <scope>NUCLEOTIDE SEQUENCE</scope>
    <source>
        <strain evidence="1">AU212A</strain>
    </source>
</reference>
<dbReference type="Proteomes" id="UP000789860">
    <property type="component" value="Unassembled WGS sequence"/>
</dbReference>
<comment type="caution">
    <text evidence="1">The sequence shown here is derived from an EMBL/GenBank/DDBJ whole genome shotgun (WGS) entry which is preliminary data.</text>
</comment>
<accession>A0ACA9KYR3</accession>
<evidence type="ECO:0000313" key="2">
    <source>
        <dbReference type="Proteomes" id="UP000789860"/>
    </source>
</evidence>
<name>A0ACA9KYR3_9GLOM</name>
<evidence type="ECO:0000313" key="1">
    <source>
        <dbReference type="EMBL" id="CAG8496734.1"/>
    </source>
</evidence>
<dbReference type="EMBL" id="CAJVPM010003093">
    <property type="protein sequence ID" value="CAG8496734.1"/>
    <property type="molecule type" value="Genomic_DNA"/>
</dbReference>